<dbReference type="Pfam" id="PF00440">
    <property type="entry name" value="TetR_N"/>
    <property type="match status" value="1"/>
</dbReference>
<dbReference type="PROSITE" id="PS50977">
    <property type="entry name" value="HTH_TETR_2"/>
    <property type="match status" value="1"/>
</dbReference>
<dbReference type="PANTHER" id="PTHR47506">
    <property type="entry name" value="TRANSCRIPTIONAL REGULATORY PROTEIN"/>
    <property type="match status" value="1"/>
</dbReference>
<dbReference type="InterPro" id="IPR001647">
    <property type="entry name" value="HTH_TetR"/>
</dbReference>
<dbReference type="Gene3D" id="1.10.10.60">
    <property type="entry name" value="Homeodomain-like"/>
    <property type="match status" value="1"/>
</dbReference>
<organism evidence="6 7">
    <name type="scientific">Pelagibacterium luteolum</name>
    <dbReference type="NCBI Taxonomy" id="440168"/>
    <lineage>
        <taxon>Bacteria</taxon>
        <taxon>Pseudomonadati</taxon>
        <taxon>Pseudomonadota</taxon>
        <taxon>Alphaproteobacteria</taxon>
        <taxon>Hyphomicrobiales</taxon>
        <taxon>Devosiaceae</taxon>
        <taxon>Pelagibacterium</taxon>
    </lineage>
</organism>
<keyword evidence="2 4" id="KW-0238">DNA-binding</keyword>
<reference evidence="6 7" key="1">
    <citation type="submission" date="2016-10" db="EMBL/GenBank/DDBJ databases">
        <authorList>
            <person name="de Groot N.N."/>
        </authorList>
    </citation>
    <scope>NUCLEOTIDE SEQUENCE [LARGE SCALE GENOMIC DNA]</scope>
    <source>
        <strain evidence="6 7">CGMCC 1.10267</strain>
    </source>
</reference>
<dbReference type="SUPFAM" id="SSF46689">
    <property type="entry name" value="Homeodomain-like"/>
    <property type="match status" value="1"/>
</dbReference>
<evidence type="ECO:0000256" key="2">
    <source>
        <dbReference type="ARBA" id="ARBA00023125"/>
    </source>
</evidence>
<dbReference type="STRING" id="440168.SAMN04487974_12819"/>
<dbReference type="InterPro" id="IPR036271">
    <property type="entry name" value="Tet_transcr_reg_TetR-rel_C_sf"/>
</dbReference>
<dbReference type="Gene3D" id="1.10.357.10">
    <property type="entry name" value="Tetracycline Repressor, domain 2"/>
    <property type="match status" value="1"/>
</dbReference>
<protein>
    <submittedName>
        <fullName evidence="6">Transcriptional regulator, TetR family</fullName>
    </submittedName>
</protein>
<dbReference type="GO" id="GO:0003677">
    <property type="term" value="F:DNA binding"/>
    <property type="evidence" value="ECO:0007669"/>
    <property type="project" value="UniProtKB-UniRule"/>
</dbReference>
<dbReference type="EMBL" id="FNCS01000028">
    <property type="protein sequence ID" value="SDH18404.1"/>
    <property type="molecule type" value="Genomic_DNA"/>
</dbReference>
<keyword evidence="1" id="KW-0805">Transcription regulation</keyword>
<evidence type="ECO:0000259" key="5">
    <source>
        <dbReference type="PROSITE" id="PS50977"/>
    </source>
</evidence>
<keyword evidence="7" id="KW-1185">Reference proteome</keyword>
<evidence type="ECO:0000256" key="4">
    <source>
        <dbReference type="PROSITE-ProRule" id="PRU00335"/>
    </source>
</evidence>
<dbReference type="Pfam" id="PF16925">
    <property type="entry name" value="TetR_C_13"/>
    <property type="match status" value="1"/>
</dbReference>
<evidence type="ECO:0000313" key="7">
    <source>
        <dbReference type="Proteomes" id="UP000199495"/>
    </source>
</evidence>
<dbReference type="Proteomes" id="UP000199495">
    <property type="component" value="Unassembled WGS sequence"/>
</dbReference>
<dbReference type="InterPro" id="IPR009057">
    <property type="entry name" value="Homeodomain-like_sf"/>
</dbReference>
<keyword evidence="3" id="KW-0804">Transcription</keyword>
<evidence type="ECO:0000313" key="6">
    <source>
        <dbReference type="EMBL" id="SDH18404.1"/>
    </source>
</evidence>
<evidence type="ECO:0000256" key="1">
    <source>
        <dbReference type="ARBA" id="ARBA00023015"/>
    </source>
</evidence>
<accession>A0A1G8ABQ6</accession>
<dbReference type="AlphaFoldDB" id="A0A1G8ABQ6"/>
<sequence length="211" mass="22668">MITMKQEVPRKTGRPLSFNRGKALEQAMLTFWRHGYETSSISELTAAMGISAPSLYAAYGDKKQLFLEAMQLYAGSPYDMELALSEAPTAREAAERMLVAAVEAFTGELTPRGCLLASATASGSEASAEVQHAVAQVRQDIKLRLKKRIDRDVSQGLLPADTNSDSLAGLVIAVIQGLSVLARDGGDRPYLLTIARAATNAWPKPRSGDAN</sequence>
<dbReference type="InterPro" id="IPR011075">
    <property type="entry name" value="TetR_C"/>
</dbReference>
<dbReference type="PANTHER" id="PTHR47506:SF1">
    <property type="entry name" value="HTH-TYPE TRANSCRIPTIONAL REGULATOR YJDC"/>
    <property type="match status" value="1"/>
</dbReference>
<evidence type="ECO:0000256" key="3">
    <source>
        <dbReference type="ARBA" id="ARBA00023163"/>
    </source>
</evidence>
<name>A0A1G8ABQ6_9HYPH</name>
<gene>
    <name evidence="6" type="ORF">SAMN04487974_12819</name>
</gene>
<proteinExistence type="predicted"/>
<feature type="domain" description="HTH tetR-type" evidence="5">
    <location>
        <begin position="17"/>
        <end position="77"/>
    </location>
</feature>
<feature type="DNA-binding region" description="H-T-H motif" evidence="4">
    <location>
        <begin position="40"/>
        <end position="59"/>
    </location>
</feature>
<dbReference type="SUPFAM" id="SSF48498">
    <property type="entry name" value="Tetracyclin repressor-like, C-terminal domain"/>
    <property type="match status" value="1"/>
</dbReference>